<keyword evidence="1" id="KW-0732">Signal</keyword>
<keyword evidence="3" id="KW-1185">Reference proteome</keyword>
<evidence type="ECO:0000313" key="2">
    <source>
        <dbReference type="EMBL" id="VVC45569.1"/>
    </source>
</evidence>
<feature type="chain" id="PRO_5022677751" evidence="1">
    <location>
        <begin position="26"/>
        <end position="73"/>
    </location>
</feature>
<reference evidence="2 3" key="1">
    <citation type="submission" date="2019-08" db="EMBL/GenBank/DDBJ databases">
        <authorList>
            <person name="Alioto T."/>
            <person name="Alioto T."/>
            <person name="Gomez Garrido J."/>
        </authorList>
    </citation>
    <scope>NUCLEOTIDE SEQUENCE [LARGE SCALE GENOMIC DNA]</scope>
</reference>
<sequence length="73" mass="7995">MADHSMLAVLFVSLFIFVFFKYCLGDEAPVQAAAAARGAGLDGYRHDNVTRTVLQHVLYDQFAGSANAQLQFV</sequence>
<evidence type="ECO:0000256" key="1">
    <source>
        <dbReference type="SAM" id="SignalP"/>
    </source>
</evidence>
<dbReference type="EMBL" id="CABPRJ010002405">
    <property type="protein sequence ID" value="VVC45569.1"/>
    <property type="molecule type" value="Genomic_DNA"/>
</dbReference>
<proteinExistence type="predicted"/>
<protein>
    <submittedName>
        <fullName evidence="2">Uncharacterized protein</fullName>
    </submittedName>
</protein>
<dbReference type="AlphaFoldDB" id="A0A5E4NRQ4"/>
<dbReference type="Proteomes" id="UP000325440">
    <property type="component" value="Unassembled WGS sequence"/>
</dbReference>
<organism evidence="2 3">
    <name type="scientific">Cinara cedri</name>
    <dbReference type="NCBI Taxonomy" id="506608"/>
    <lineage>
        <taxon>Eukaryota</taxon>
        <taxon>Metazoa</taxon>
        <taxon>Ecdysozoa</taxon>
        <taxon>Arthropoda</taxon>
        <taxon>Hexapoda</taxon>
        <taxon>Insecta</taxon>
        <taxon>Pterygota</taxon>
        <taxon>Neoptera</taxon>
        <taxon>Paraneoptera</taxon>
        <taxon>Hemiptera</taxon>
        <taxon>Sternorrhyncha</taxon>
        <taxon>Aphidomorpha</taxon>
        <taxon>Aphidoidea</taxon>
        <taxon>Aphididae</taxon>
        <taxon>Lachninae</taxon>
        <taxon>Cinara</taxon>
    </lineage>
</organism>
<gene>
    <name evidence="2" type="ORF">CINCED_3A022073</name>
</gene>
<accession>A0A5E4NRQ4</accession>
<dbReference type="OrthoDB" id="6620201at2759"/>
<evidence type="ECO:0000313" key="3">
    <source>
        <dbReference type="Proteomes" id="UP000325440"/>
    </source>
</evidence>
<feature type="signal peptide" evidence="1">
    <location>
        <begin position="1"/>
        <end position="25"/>
    </location>
</feature>
<name>A0A5E4NRQ4_9HEMI</name>